<dbReference type="PANTHER" id="PTHR43398:SF1">
    <property type="entry name" value="DOLICHOL-PHOSPHATE MANNOSYLTRANSFERASE SUBUNIT 1"/>
    <property type="match status" value="1"/>
</dbReference>
<feature type="transmembrane region" description="Helical" evidence="8">
    <location>
        <begin position="322"/>
        <end position="342"/>
    </location>
</feature>
<gene>
    <name evidence="11" type="ORF">A2960_00575</name>
</gene>
<dbReference type="EMBL" id="MFJR01000007">
    <property type="protein sequence ID" value="OGG26652.1"/>
    <property type="molecule type" value="Genomic_DNA"/>
</dbReference>
<feature type="transmembrane region" description="Helical" evidence="8">
    <location>
        <begin position="283"/>
        <end position="301"/>
    </location>
</feature>
<evidence type="ECO:0000259" key="10">
    <source>
        <dbReference type="Pfam" id="PF04138"/>
    </source>
</evidence>
<dbReference type="PANTHER" id="PTHR43398">
    <property type="entry name" value="DOLICHOL-PHOSPHATE MANNOSYLTRANSFERASE SUBUNIT 1"/>
    <property type="match status" value="1"/>
</dbReference>
<keyword evidence="7 8" id="KW-0472">Membrane</keyword>
<comment type="caution">
    <text evidence="11">The sequence shown here is derived from an EMBL/GenBank/DDBJ whole genome shotgun (WGS) entry which is preliminary data.</text>
</comment>
<dbReference type="InterPro" id="IPR007267">
    <property type="entry name" value="GtrA_DPMS_TM"/>
</dbReference>
<reference evidence="11 12" key="1">
    <citation type="journal article" date="2016" name="Nat. Commun.">
        <title>Thousands of microbial genomes shed light on interconnected biogeochemical processes in an aquifer system.</title>
        <authorList>
            <person name="Anantharaman K."/>
            <person name="Brown C.T."/>
            <person name="Hug L.A."/>
            <person name="Sharon I."/>
            <person name="Castelle C.J."/>
            <person name="Probst A.J."/>
            <person name="Thomas B.C."/>
            <person name="Singh A."/>
            <person name="Wilkins M.J."/>
            <person name="Karaoz U."/>
            <person name="Brodie E.L."/>
            <person name="Williams K.H."/>
            <person name="Hubbard S.S."/>
            <person name="Banfield J.F."/>
        </authorList>
    </citation>
    <scope>NUCLEOTIDE SEQUENCE [LARGE SCALE GENOMIC DNA]</scope>
</reference>
<feature type="transmembrane region" description="Helical" evidence="8">
    <location>
        <begin position="253"/>
        <end position="277"/>
    </location>
</feature>
<organism evidence="11 12">
    <name type="scientific">Candidatus Gottesmanbacteria bacterium RIFCSPLOWO2_01_FULL_39_12b</name>
    <dbReference type="NCBI Taxonomy" id="1798388"/>
    <lineage>
        <taxon>Bacteria</taxon>
        <taxon>Candidatus Gottesmaniibacteriota</taxon>
    </lineage>
</organism>
<dbReference type="Proteomes" id="UP000176609">
    <property type="component" value="Unassembled WGS sequence"/>
</dbReference>
<evidence type="ECO:0000259" key="9">
    <source>
        <dbReference type="Pfam" id="PF00535"/>
    </source>
</evidence>
<sequence length="379" mass="44043">MKIVHIIPTFNEKENIGQIIEVITLVGKKYPQWQNEILVVDDYSPDGTAQLVIKLQKKYRHLHLLQKKKEGLGRALIYGYDYAIKKLKADVVIPNDADFQWDPKDFPKLIRKIEEGYDVVVASRHIKGGSVIGWNWFRKLNHDISNYLLAWWVAGVKEVKDHAGNFKALRVKGYLDKVPLSQMENAGFSFQLHILYELSKVGAKFIEVPVVFRERKLGQSKIGFNRYYLRDIIEYIRSSILIRLERSPSFFKYLVVGGTGFTIQLVLEYLLILIGHFEESNAVSLGAEAAIISNFFLNNYWTFSGKKIRGLRLLRKFLQFNFVSIGSIIIQKAVIMIGTIFISRDIYFVLILNVITIIFLVIPYSYFIYNRFIWKTKKK</sequence>
<dbReference type="Gene3D" id="3.90.550.10">
    <property type="entry name" value="Spore Coat Polysaccharide Biosynthesis Protein SpsA, Chain A"/>
    <property type="match status" value="1"/>
</dbReference>
<keyword evidence="5 8" id="KW-0812">Transmembrane</keyword>
<evidence type="ECO:0000256" key="5">
    <source>
        <dbReference type="ARBA" id="ARBA00022692"/>
    </source>
</evidence>
<evidence type="ECO:0000313" key="12">
    <source>
        <dbReference type="Proteomes" id="UP000176609"/>
    </source>
</evidence>
<evidence type="ECO:0000256" key="3">
    <source>
        <dbReference type="ARBA" id="ARBA00022676"/>
    </source>
</evidence>
<dbReference type="AlphaFoldDB" id="A0A1F6AQ84"/>
<evidence type="ECO:0000256" key="6">
    <source>
        <dbReference type="ARBA" id="ARBA00022989"/>
    </source>
</evidence>
<dbReference type="GO" id="GO:0016020">
    <property type="term" value="C:membrane"/>
    <property type="evidence" value="ECO:0007669"/>
    <property type="project" value="UniProtKB-SubCell"/>
</dbReference>
<dbReference type="InterPro" id="IPR001173">
    <property type="entry name" value="Glyco_trans_2-like"/>
</dbReference>
<dbReference type="Pfam" id="PF00535">
    <property type="entry name" value="Glycos_transf_2"/>
    <property type="match status" value="1"/>
</dbReference>
<evidence type="ECO:0000256" key="1">
    <source>
        <dbReference type="ARBA" id="ARBA00004141"/>
    </source>
</evidence>
<evidence type="ECO:0000256" key="7">
    <source>
        <dbReference type="ARBA" id="ARBA00023136"/>
    </source>
</evidence>
<keyword evidence="6 8" id="KW-1133">Transmembrane helix</keyword>
<evidence type="ECO:0000256" key="2">
    <source>
        <dbReference type="ARBA" id="ARBA00006739"/>
    </source>
</evidence>
<proteinExistence type="inferred from homology"/>
<feature type="domain" description="Glycosyltransferase 2-like" evidence="9">
    <location>
        <begin position="6"/>
        <end position="139"/>
    </location>
</feature>
<dbReference type="GO" id="GO:0004582">
    <property type="term" value="F:dolichyl-phosphate beta-D-mannosyltransferase activity"/>
    <property type="evidence" value="ECO:0007669"/>
    <property type="project" value="InterPro"/>
</dbReference>
<dbReference type="Pfam" id="PF04138">
    <property type="entry name" value="GtrA_DPMS_TM"/>
    <property type="match status" value="1"/>
</dbReference>
<evidence type="ECO:0000256" key="8">
    <source>
        <dbReference type="SAM" id="Phobius"/>
    </source>
</evidence>
<name>A0A1F6AQ84_9BACT</name>
<keyword evidence="3" id="KW-0328">Glycosyltransferase</keyword>
<evidence type="ECO:0008006" key="13">
    <source>
        <dbReference type="Google" id="ProtNLM"/>
    </source>
</evidence>
<feature type="domain" description="GtrA/DPMS transmembrane" evidence="10">
    <location>
        <begin position="252"/>
        <end position="374"/>
    </location>
</feature>
<dbReference type="SUPFAM" id="SSF53448">
    <property type="entry name" value="Nucleotide-diphospho-sugar transferases"/>
    <property type="match status" value="1"/>
</dbReference>
<keyword evidence="4" id="KW-0808">Transferase</keyword>
<evidence type="ECO:0000256" key="4">
    <source>
        <dbReference type="ARBA" id="ARBA00022679"/>
    </source>
</evidence>
<dbReference type="InterPro" id="IPR029044">
    <property type="entry name" value="Nucleotide-diphossugar_trans"/>
</dbReference>
<evidence type="ECO:0000313" key="11">
    <source>
        <dbReference type="EMBL" id="OGG26652.1"/>
    </source>
</evidence>
<comment type="similarity">
    <text evidence="2">Belongs to the glycosyltransferase 2 family.</text>
</comment>
<feature type="transmembrane region" description="Helical" evidence="8">
    <location>
        <begin position="348"/>
        <end position="369"/>
    </location>
</feature>
<dbReference type="GO" id="GO:0000271">
    <property type="term" value="P:polysaccharide biosynthetic process"/>
    <property type="evidence" value="ECO:0007669"/>
    <property type="project" value="InterPro"/>
</dbReference>
<accession>A0A1F6AQ84</accession>
<comment type="subcellular location">
    <subcellularLocation>
        <location evidence="1">Membrane</location>
        <topology evidence="1">Multi-pass membrane protein</topology>
    </subcellularLocation>
</comment>
<dbReference type="InterPro" id="IPR039528">
    <property type="entry name" value="DPM1-like"/>
</dbReference>
<protein>
    <recommendedName>
        <fullName evidence="13">Glycosyltransferase 2-like domain-containing protein</fullName>
    </recommendedName>
</protein>